<feature type="compositionally biased region" description="Acidic residues" evidence="1">
    <location>
        <begin position="410"/>
        <end position="451"/>
    </location>
</feature>
<accession>A0A202EAM2</accession>
<dbReference type="PANTHER" id="PTHR34512:SF30">
    <property type="entry name" value="OUTER MEMBRANE PROTEIN ASSEMBLY FACTOR BAMB"/>
    <property type="match status" value="1"/>
</dbReference>
<feature type="region of interest" description="Disordered" evidence="1">
    <location>
        <begin position="405"/>
        <end position="540"/>
    </location>
</feature>
<name>A0A202EAM2_9EURY</name>
<dbReference type="InterPro" id="IPR011047">
    <property type="entry name" value="Quinoprotein_ADH-like_sf"/>
</dbReference>
<proteinExistence type="predicted"/>
<evidence type="ECO:0000313" key="4">
    <source>
        <dbReference type="Proteomes" id="UP000196084"/>
    </source>
</evidence>
<dbReference type="InterPro" id="IPR006311">
    <property type="entry name" value="TAT_signal"/>
</dbReference>
<sequence length="557" mass="58663">MNEWHRRSVLATGAALSTGGIASATAGASDADEDGDDDLPHSDSRATPEPDEDWSSYRGDAGHARYVRDGPQFEGDSLGAAWSLAYDGTVAIADNMVYTTTVDGVVAVDATDGSLVWETEVDARDPAIAGDMVYLGGDELVALDRYDGSVQWSHDLESDEELGSHTVAYDAVFVVADGTLSALEAADGSVRWQTDSAVIETNGGDELESEWTTGTAAANGVVYAGTRHGLCAINPETGDSVWQRTDGYAGAAGTEIYATSTTVLVGSQSTVECGLYDAHTGENVGTITSETPYEPALSDDAAITGTNQSYHSRSISGDDYDWDLSVTYTYGQAVISSETVYVYFATDGHNYGDLEYDQTLVALDRRDGSEQWSLSRADAPVGDVRAISGETIYVDHDGDLVALRERTGDEDTSEEDDEGAPAEEDEDDDDGGEDVEDGGEGVEDGEDDDAESGCGCPNDGDDATYDGDNSSTDSPDTTADESSDDSNTTTDTDAERTGDDSATDDIDNANETDPETPAAESETVTDSVPGFTAGSGLLGGSLGLEWLRRRQNEDDVE</sequence>
<comment type="caution">
    <text evidence="3">The sequence shown here is derived from an EMBL/GenBank/DDBJ whole genome shotgun (WGS) entry which is preliminary data.</text>
</comment>
<dbReference type="PANTHER" id="PTHR34512">
    <property type="entry name" value="CELL SURFACE PROTEIN"/>
    <property type="match status" value="1"/>
</dbReference>
<dbReference type="InterPro" id="IPR015943">
    <property type="entry name" value="WD40/YVTN_repeat-like_dom_sf"/>
</dbReference>
<dbReference type="RefSeq" id="WP_054862300.1">
    <property type="nucleotide sequence ID" value="NZ_MWPH01000001.1"/>
</dbReference>
<dbReference type="PROSITE" id="PS51318">
    <property type="entry name" value="TAT"/>
    <property type="match status" value="1"/>
</dbReference>
<dbReference type="AlphaFoldDB" id="A0A202EAM2"/>
<dbReference type="Gene3D" id="2.130.10.10">
    <property type="entry name" value="YVTN repeat-like/Quinoprotein amine dehydrogenase"/>
    <property type="match status" value="2"/>
</dbReference>
<feature type="compositionally biased region" description="Basic and acidic residues" evidence="1">
    <location>
        <begin position="38"/>
        <end position="48"/>
    </location>
</feature>
<keyword evidence="4" id="KW-1185">Reference proteome</keyword>
<evidence type="ECO:0000313" key="3">
    <source>
        <dbReference type="EMBL" id="OVE85323.1"/>
    </source>
</evidence>
<gene>
    <name evidence="3" type="ORF">B2G88_00390</name>
</gene>
<protein>
    <recommendedName>
        <fullName evidence="2">Pyrrolo-quinoline quinone repeat domain-containing protein</fullName>
    </recommendedName>
</protein>
<dbReference type="InterPro" id="IPR018391">
    <property type="entry name" value="PQQ_b-propeller_rpt"/>
</dbReference>
<dbReference type="Pfam" id="PF13360">
    <property type="entry name" value="PQQ_2"/>
    <property type="match status" value="2"/>
</dbReference>
<evidence type="ECO:0000256" key="1">
    <source>
        <dbReference type="SAM" id="MobiDB-lite"/>
    </source>
</evidence>
<organism evidence="3 4">
    <name type="scientific">Natronolimnobius baerhuensis</name>
    <dbReference type="NCBI Taxonomy" id="253108"/>
    <lineage>
        <taxon>Archaea</taxon>
        <taxon>Methanobacteriati</taxon>
        <taxon>Methanobacteriota</taxon>
        <taxon>Stenosarchaea group</taxon>
        <taxon>Halobacteria</taxon>
        <taxon>Halobacteriales</taxon>
        <taxon>Natrialbaceae</taxon>
        <taxon>Natronolimnobius</taxon>
    </lineage>
</organism>
<evidence type="ECO:0000259" key="2">
    <source>
        <dbReference type="Pfam" id="PF13360"/>
    </source>
</evidence>
<feature type="domain" description="Pyrrolo-quinoline quinone repeat" evidence="2">
    <location>
        <begin position="136"/>
        <end position="308"/>
    </location>
</feature>
<feature type="compositionally biased region" description="Acidic residues" evidence="1">
    <location>
        <begin position="501"/>
        <end position="514"/>
    </location>
</feature>
<dbReference type="Proteomes" id="UP000196084">
    <property type="component" value="Unassembled WGS sequence"/>
</dbReference>
<dbReference type="EMBL" id="MWPH01000001">
    <property type="protein sequence ID" value="OVE85323.1"/>
    <property type="molecule type" value="Genomic_DNA"/>
</dbReference>
<dbReference type="OrthoDB" id="136681at2157"/>
<dbReference type="SMART" id="SM00564">
    <property type="entry name" value="PQQ"/>
    <property type="match status" value="5"/>
</dbReference>
<feature type="compositionally biased region" description="Low complexity" evidence="1">
    <location>
        <begin position="468"/>
        <end position="477"/>
    </location>
</feature>
<dbReference type="SUPFAM" id="SSF50998">
    <property type="entry name" value="Quinoprotein alcohol dehydrogenase-like"/>
    <property type="match status" value="1"/>
</dbReference>
<reference evidence="3 4" key="1">
    <citation type="submission" date="2017-02" db="EMBL/GenBank/DDBJ databases">
        <title>Natronthermophilus aegyptiacus gen. nov.,sp. nov., an aerobic, extremely halophilic alkalithermophilic archaeon isolated from the athalassohaline Wadi An Natrun, Egypt.</title>
        <authorList>
            <person name="Zhao B."/>
        </authorList>
    </citation>
    <scope>NUCLEOTIDE SEQUENCE [LARGE SCALE GENOMIC DNA]</scope>
    <source>
        <strain evidence="3 4">CGMCC 1.3597</strain>
    </source>
</reference>
<dbReference type="InterPro" id="IPR002372">
    <property type="entry name" value="PQQ_rpt_dom"/>
</dbReference>
<feature type="domain" description="Pyrrolo-quinoline quinone repeat" evidence="2">
    <location>
        <begin position="344"/>
        <end position="411"/>
    </location>
</feature>
<feature type="region of interest" description="Disordered" evidence="1">
    <location>
        <begin position="21"/>
        <end position="59"/>
    </location>
</feature>